<dbReference type="EMBL" id="KV441557">
    <property type="protein sequence ID" value="OAG01672.1"/>
    <property type="molecule type" value="Genomic_DNA"/>
</dbReference>
<dbReference type="InterPro" id="IPR036259">
    <property type="entry name" value="MFS_trans_sf"/>
</dbReference>
<evidence type="ECO:0000313" key="11">
    <source>
        <dbReference type="EMBL" id="OAG01672.1"/>
    </source>
</evidence>
<feature type="transmembrane region" description="Helical" evidence="9">
    <location>
        <begin position="193"/>
        <end position="212"/>
    </location>
</feature>
<gene>
    <name evidence="11" type="ORF">CC84DRAFT_1127560</name>
</gene>
<evidence type="ECO:0000256" key="8">
    <source>
        <dbReference type="SAM" id="MobiDB-lite"/>
    </source>
</evidence>
<dbReference type="AlphaFoldDB" id="A0A177C465"/>
<protein>
    <submittedName>
        <fullName evidence="11">Sugar transporter</fullName>
    </submittedName>
</protein>
<keyword evidence="4 9" id="KW-0812">Transmembrane</keyword>
<feature type="transmembrane region" description="Helical" evidence="9">
    <location>
        <begin position="412"/>
        <end position="433"/>
    </location>
</feature>
<dbReference type="PROSITE" id="PS00217">
    <property type="entry name" value="SUGAR_TRANSPORT_2"/>
    <property type="match status" value="1"/>
</dbReference>
<dbReference type="FunCoup" id="A0A177C465">
    <property type="interactions" value="46"/>
</dbReference>
<evidence type="ECO:0000256" key="2">
    <source>
        <dbReference type="ARBA" id="ARBA00010992"/>
    </source>
</evidence>
<evidence type="ECO:0000256" key="1">
    <source>
        <dbReference type="ARBA" id="ARBA00004141"/>
    </source>
</evidence>
<keyword evidence="11" id="KW-0762">Sugar transport</keyword>
<feature type="region of interest" description="Disordered" evidence="8">
    <location>
        <begin position="1"/>
        <end position="23"/>
    </location>
</feature>
<dbReference type="RefSeq" id="XP_018032037.1">
    <property type="nucleotide sequence ID" value="XM_018175778.1"/>
</dbReference>
<keyword evidence="6 9" id="KW-0472">Membrane</keyword>
<dbReference type="Gene3D" id="1.20.1250.20">
    <property type="entry name" value="MFS general substrate transporter like domains"/>
    <property type="match status" value="1"/>
</dbReference>
<dbReference type="Proteomes" id="UP000077069">
    <property type="component" value="Unassembled WGS sequence"/>
</dbReference>
<dbReference type="InterPro" id="IPR050360">
    <property type="entry name" value="MFS_Sugar_Transporters"/>
</dbReference>
<dbReference type="SUPFAM" id="SSF103473">
    <property type="entry name" value="MFS general substrate transporter"/>
    <property type="match status" value="1"/>
</dbReference>
<evidence type="ECO:0000256" key="9">
    <source>
        <dbReference type="SAM" id="Phobius"/>
    </source>
</evidence>
<dbReference type="Pfam" id="PF00083">
    <property type="entry name" value="Sugar_tr"/>
    <property type="match status" value="1"/>
</dbReference>
<accession>A0A177C465</accession>
<evidence type="ECO:0000256" key="7">
    <source>
        <dbReference type="RuleBase" id="RU003346"/>
    </source>
</evidence>
<sequence>MAEKDILPQDVPVATGPDDNDHRKAADRIINDARLATEKEHAMSLWQGIKLYPKAVGWSLLISTCIAMEGYDVCLLSNFFGFPQFKKKYGHQLADGTYEISAPWQAGLQNGVTCGEIIGLMINGYVSERFGYRYTVMTCLTLIIAFTSIFFTAQTVEHLLVGEILCGIPWGVFQTLTITYASEVCPVALRGYLTTYVNFCWGLGQVIGIGVIRSMVDRDDEWSYRIPYALQWMWPVPLLIGVWLAPESPWWLVRRGRIDDAKKSLLRLTSLDRETDFNADETIAMMVHTTALEEKITQGASYLDCFRGTDLRRTEIVCMAWAIQNLSGNAFSGYSSYFLQQAGLPPSTSYDFAMGQYGINMAGVFGAWWLMKIGLGRRTLYLGGLCGLCAMLFVMGFLGLVPDAHREKAALATGSIMIVWAMFYQLTVGTVCYSLVAELSTRRLQIKTVVLGRNLYNIVGIVTNVVTPYMLNPEYWNWRNFTGFFWAGLCFFCIIYTYFRLPEPKGRTFAELDLLFEKKVPARKFASTQIDVFEGEALENTTVFHQYEEKTRLAPVVG</sequence>
<dbReference type="InterPro" id="IPR020846">
    <property type="entry name" value="MFS_dom"/>
</dbReference>
<dbReference type="GO" id="GO:0016020">
    <property type="term" value="C:membrane"/>
    <property type="evidence" value="ECO:0007669"/>
    <property type="project" value="UniProtKB-SubCell"/>
</dbReference>
<dbReference type="InterPro" id="IPR005828">
    <property type="entry name" value="MFS_sugar_transport-like"/>
</dbReference>
<dbReference type="GeneID" id="28759264"/>
<keyword evidence="12" id="KW-1185">Reference proteome</keyword>
<comment type="similarity">
    <text evidence="2 7">Belongs to the major facilitator superfamily. Sugar transporter (TC 2.A.1.1) family.</text>
</comment>
<comment type="subcellular location">
    <subcellularLocation>
        <location evidence="1">Membrane</location>
        <topology evidence="1">Multi-pass membrane protein</topology>
    </subcellularLocation>
</comment>
<evidence type="ECO:0000256" key="6">
    <source>
        <dbReference type="ARBA" id="ARBA00023136"/>
    </source>
</evidence>
<feature type="transmembrane region" description="Helical" evidence="9">
    <location>
        <begin position="454"/>
        <end position="471"/>
    </location>
</feature>
<dbReference type="PANTHER" id="PTHR48022:SF56">
    <property type="entry name" value="MAJOR FACILITATOR SUPERFAMILY (MFS) PROFILE DOMAIN-CONTAINING PROTEIN-RELATED"/>
    <property type="match status" value="1"/>
</dbReference>
<evidence type="ECO:0000256" key="3">
    <source>
        <dbReference type="ARBA" id="ARBA00022448"/>
    </source>
</evidence>
<proteinExistence type="inferred from homology"/>
<evidence type="ECO:0000256" key="4">
    <source>
        <dbReference type="ARBA" id="ARBA00022692"/>
    </source>
</evidence>
<feature type="transmembrane region" description="Helical" evidence="9">
    <location>
        <begin position="232"/>
        <end position="253"/>
    </location>
</feature>
<dbReference type="InterPro" id="IPR005829">
    <property type="entry name" value="Sugar_transporter_CS"/>
</dbReference>
<evidence type="ECO:0000313" key="12">
    <source>
        <dbReference type="Proteomes" id="UP000077069"/>
    </source>
</evidence>
<feature type="transmembrane region" description="Helical" evidence="9">
    <location>
        <begin position="131"/>
        <end position="153"/>
    </location>
</feature>
<dbReference type="PANTHER" id="PTHR48022">
    <property type="entry name" value="PLASTIDIC GLUCOSE TRANSPORTER 4"/>
    <property type="match status" value="1"/>
</dbReference>
<dbReference type="OrthoDB" id="6612291at2759"/>
<evidence type="ECO:0000256" key="5">
    <source>
        <dbReference type="ARBA" id="ARBA00022989"/>
    </source>
</evidence>
<feature type="transmembrane region" description="Helical" evidence="9">
    <location>
        <begin position="380"/>
        <end position="400"/>
    </location>
</feature>
<dbReference type="InterPro" id="IPR003663">
    <property type="entry name" value="Sugar/inositol_transpt"/>
</dbReference>
<keyword evidence="5 9" id="KW-1133">Transmembrane helix</keyword>
<dbReference type="GO" id="GO:0005351">
    <property type="term" value="F:carbohydrate:proton symporter activity"/>
    <property type="evidence" value="ECO:0007669"/>
    <property type="project" value="TreeGrafter"/>
</dbReference>
<feature type="transmembrane region" description="Helical" evidence="9">
    <location>
        <begin position="483"/>
        <end position="499"/>
    </location>
</feature>
<evidence type="ECO:0000259" key="10">
    <source>
        <dbReference type="PROSITE" id="PS50850"/>
    </source>
</evidence>
<name>A0A177C465_9PLEO</name>
<feature type="domain" description="Major facilitator superfamily (MFS) profile" evidence="10">
    <location>
        <begin position="58"/>
        <end position="505"/>
    </location>
</feature>
<keyword evidence="3 7" id="KW-0813">Transport</keyword>
<dbReference type="InParanoid" id="A0A177C465"/>
<reference evidence="11 12" key="1">
    <citation type="submission" date="2016-05" db="EMBL/GenBank/DDBJ databases">
        <title>Comparative analysis of secretome profiles of manganese(II)-oxidizing ascomycete fungi.</title>
        <authorList>
            <consortium name="DOE Joint Genome Institute"/>
            <person name="Zeiner C.A."/>
            <person name="Purvine S.O."/>
            <person name="Zink E.M."/>
            <person name="Wu S."/>
            <person name="Pasa-Tolic L."/>
            <person name="Chaput D.L."/>
            <person name="Haridas S."/>
            <person name="Grigoriev I.V."/>
            <person name="Santelli C.M."/>
            <person name="Hansel C.M."/>
        </authorList>
    </citation>
    <scope>NUCLEOTIDE SEQUENCE [LARGE SCALE GENOMIC DNA]</scope>
    <source>
        <strain evidence="11 12">AP3s5-JAC2a</strain>
    </source>
</reference>
<feature type="transmembrane region" description="Helical" evidence="9">
    <location>
        <begin position="159"/>
        <end position="181"/>
    </location>
</feature>
<organism evidence="11 12">
    <name type="scientific">Paraphaeosphaeria sporulosa</name>
    <dbReference type="NCBI Taxonomy" id="1460663"/>
    <lineage>
        <taxon>Eukaryota</taxon>
        <taxon>Fungi</taxon>
        <taxon>Dikarya</taxon>
        <taxon>Ascomycota</taxon>
        <taxon>Pezizomycotina</taxon>
        <taxon>Dothideomycetes</taxon>
        <taxon>Pleosporomycetidae</taxon>
        <taxon>Pleosporales</taxon>
        <taxon>Massarineae</taxon>
        <taxon>Didymosphaeriaceae</taxon>
        <taxon>Paraphaeosphaeria</taxon>
    </lineage>
</organism>
<dbReference type="NCBIfam" id="TIGR00879">
    <property type="entry name" value="SP"/>
    <property type="match status" value="1"/>
</dbReference>
<dbReference type="PROSITE" id="PS50850">
    <property type="entry name" value="MFS"/>
    <property type="match status" value="1"/>
</dbReference>
<dbReference type="FunFam" id="1.20.1250.20:FF:000149">
    <property type="entry name" value="MFS transporter, SP family, general alpha glucoside:H+ symporter"/>
    <property type="match status" value="1"/>
</dbReference>